<dbReference type="InterPro" id="IPR011124">
    <property type="entry name" value="Znf_CW"/>
</dbReference>
<dbReference type="Gene3D" id="2.30.30.140">
    <property type="match status" value="1"/>
</dbReference>
<feature type="domain" description="PWWP" evidence="5">
    <location>
        <begin position="360"/>
        <end position="426"/>
    </location>
</feature>
<evidence type="ECO:0000313" key="8">
    <source>
        <dbReference type="Proteomes" id="UP000271974"/>
    </source>
</evidence>
<feature type="compositionally biased region" description="Basic and acidic residues" evidence="4">
    <location>
        <begin position="663"/>
        <end position="675"/>
    </location>
</feature>
<dbReference type="PANTHER" id="PTHR15999:SF2">
    <property type="entry name" value="ZINC FINGER CW-TYPE PWWP DOMAIN PROTEIN 1"/>
    <property type="match status" value="1"/>
</dbReference>
<feature type="compositionally biased region" description="Basic and acidic residues" evidence="4">
    <location>
        <begin position="284"/>
        <end position="295"/>
    </location>
</feature>
<feature type="region of interest" description="Disordered" evidence="4">
    <location>
        <begin position="477"/>
        <end position="595"/>
    </location>
</feature>
<evidence type="ECO:0000256" key="2">
    <source>
        <dbReference type="ARBA" id="ARBA00022771"/>
    </source>
</evidence>
<dbReference type="InterPro" id="IPR042778">
    <property type="entry name" value="ZCWPW1/ZCWPW2"/>
</dbReference>
<gene>
    <name evidence="7" type="ORF">EGW08_002856</name>
</gene>
<feature type="compositionally biased region" description="Basic and acidic residues" evidence="4">
    <location>
        <begin position="178"/>
        <end position="187"/>
    </location>
</feature>
<dbReference type="OrthoDB" id="5964980at2759"/>
<evidence type="ECO:0000259" key="6">
    <source>
        <dbReference type="PROSITE" id="PS51050"/>
    </source>
</evidence>
<dbReference type="Proteomes" id="UP000271974">
    <property type="component" value="Unassembled WGS sequence"/>
</dbReference>
<feature type="compositionally biased region" description="Basic residues" evidence="4">
    <location>
        <begin position="1"/>
        <end position="17"/>
    </location>
</feature>
<accession>A0A3S1BQV4</accession>
<dbReference type="Pfam" id="PF07496">
    <property type="entry name" value="zf-CW"/>
    <property type="match status" value="1"/>
</dbReference>
<organism evidence="7 8">
    <name type="scientific">Elysia chlorotica</name>
    <name type="common">Eastern emerald elysia</name>
    <name type="synonym">Sea slug</name>
    <dbReference type="NCBI Taxonomy" id="188477"/>
    <lineage>
        <taxon>Eukaryota</taxon>
        <taxon>Metazoa</taxon>
        <taxon>Spiralia</taxon>
        <taxon>Lophotrochozoa</taxon>
        <taxon>Mollusca</taxon>
        <taxon>Gastropoda</taxon>
        <taxon>Heterobranchia</taxon>
        <taxon>Euthyneura</taxon>
        <taxon>Panpulmonata</taxon>
        <taxon>Sacoglossa</taxon>
        <taxon>Placobranchoidea</taxon>
        <taxon>Plakobranchidae</taxon>
        <taxon>Elysia</taxon>
    </lineage>
</organism>
<feature type="compositionally biased region" description="Basic and acidic residues" evidence="4">
    <location>
        <begin position="853"/>
        <end position="862"/>
    </location>
</feature>
<name>A0A3S1BQV4_ELYCH</name>
<feature type="compositionally biased region" description="Basic and acidic residues" evidence="4">
    <location>
        <begin position="18"/>
        <end position="35"/>
    </location>
</feature>
<reference evidence="7 8" key="1">
    <citation type="submission" date="2019-01" db="EMBL/GenBank/DDBJ databases">
        <title>A draft genome assembly of the solar-powered sea slug Elysia chlorotica.</title>
        <authorList>
            <person name="Cai H."/>
            <person name="Li Q."/>
            <person name="Fang X."/>
            <person name="Li J."/>
            <person name="Curtis N.E."/>
            <person name="Altenburger A."/>
            <person name="Shibata T."/>
            <person name="Feng M."/>
            <person name="Maeda T."/>
            <person name="Schwartz J.A."/>
            <person name="Shigenobu S."/>
            <person name="Lundholm N."/>
            <person name="Nishiyama T."/>
            <person name="Yang H."/>
            <person name="Hasebe M."/>
            <person name="Li S."/>
            <person name="Pierce S.K."/>
            <person name="Wang J."/>
        </authorList>
    </citation>
    <scope>NUCLEOTIDE SEQUENCE [LARGE SCALE GENOMIC DNA]</scope>
    <source>
        <strain evidence="7">EC2010</strain>
        <tissue evidence="7">Whole organism of an adult</tissue>
    </source>
</reference>
<keyword evidence="3" id="KW-0862">Zinc</keyword>
<evidence type="ECO:0008006" key="9">
    <source>
        <dbReference type="Google" id="ProtNLM"/>
    </source>
</evidence>
<feature type="compositionally biased region" description="Basic and acidic residues" evidence="4">
    <location>
        <begin position="773"/>
        <end position="801"/>
    </location>
</feature>
<feature type="compositionally biased region" description="Basic and acidic residues" evidence="4">
    <location>
        <begin position="831"/>
        <end position="846"/>
    </location>
</feature>
<feature type="compositionally biased region" description="Basic and acidic residues" evidence="4">
    <location>
        <begin position="80"/>
        <end position="106"/>
    </location>
</feature>
<keyword evidence="1" id="KW-0479">Metal-binding</keyword>
<dbReference type="Gene3D" id="3.30.40.100">
    <property type="match status" value="1"/>
</dbReference>
<dbReference type="GO" id="GO:0008270">
    <property type="term" value="F:zinc ion binding"/>
    <property type="evidence" value="ECO:0007669"/>
    <property type="project" value="UniProtKB-KW"/>
</dbReference>
<keyword evidence="8" id="KW-1185">Reference proteome</keyword>
<feature type="region of interest" description="Disordered" evidence="4">
    <location>
        <begin position="1"/>
        <end position="299"/>
    </location>
</feature>
<feature type="compositionally biased region" description="Polar residues" evidence="4">
    <location>
        <begin position="238"/>
        <end position="252"/>
    </location>
</feature>
<feature type="compositionally biased region" description="Polar residues" evidence="4">
    <location>
        <begin position="574"/>
        <end position="587"/>
    </location>
</feature>
<evidence type="ECO:0000256" key="4">
    <source>
        <dbReference type="SAM" id="MobiDB-lite"/>
    </source>
</evidence>
<feature type="compositionally biased region" description="Basic and acidic residues" evidence="4">
    <location>
        <begin position="496"/>
        <end position="508"/>
    </location>
</feature>
<feature type="domain" description="CW-type" evidence="6">
    <location>
        <begin position="295"/>
        <end position="349"/>
    </location>
</feature>
<dbReference type="AlphaFoldDB" id="A0A3S1BQV4"/>
<dbReference type="PROSITE" id="PS51050">
    <property type="entry name" value="ZF_CW"/>
    <property type="match status" value="1"/>
</dbReference>
<evidence type="ECO:0000313" key="7">
    <source>
        <dbReference type="EMBL" id="RUS89336.1"/>
    </source>
</evidence>
<feature type="compositionally biased region" description="Low complexity" evidence="4">
    <location>
        <begin position="677"/>
        <end position="688"/>
    </location>
</feature>
<feature type="compositionally biased region" description="Polar residues" evidence="4">
    <location>
        <begin position="866"/>
        <end position="883"/>
    </location>
</feature>
<evidence type="ECO:0000256" key="1">
    <source>
        <dbReference type="ARBA" id="ARBA00022723"/>
    </source>
</evidence>
<feature type="compositionally biased region" description="Basic and acidic residues" evidence="4">
    <location>
        <begin position="254"/>
        <end position="264"/>
    </location>
</feature>
<sequence>MESKSRSRSTHTSKKQTKKDFLAPLKSKDGFKLEGNKPSPMPPLKKKAGKVNLLEAQGNGEIGKHRKENNSLIAGKKKEKNGDAEKLDKEEKPEDGVWLDGEKNESVEISMKAVGNSADDMASIASEEVDAWADSPLSGTTEDDRDHQPTHKSKSMAQKKAERSGILKPKKLIFQEPGKQDDSQDKSNKKKEKGGKGPLNSINEIPLNKKEKSGGQKEEADSKDECEKKKKKGGKGPLNSNNKMSSNENGNYNGDKKETDSKDKEKKKKKRQRKESIISVNKLEPNEKESDHQSEEETGTWIQCSKTDCGKWRYVAGIEDPILVPSMWECKMNPDTEHNTCDLPEVDYDESEHICTKFTIGSLVWAKMDGYPWWPGMIEEDPDYNTYFEILTEKSMVPFQYHVTFFDDHVTRAWIRTNFISPYIKGQEPSNKLTKTSKGHSSYKKEIQKAVDNADKAESFGLQERIKTFGFLKRYNKRPRTKGNTSQKTNPKPSKKIKDVKGKSKETTELSYMVNEDTDHSSSITDLSDALEDTEYRPVKTKSRGFKNAPTKEDSQTVDVKRDDTSGEDETESNPDTSKETSGSIPSKETKFDPDIFTMEIDSALPDNEDIVKTRCETKGSKSTKNVVIKEKENEMDNIRFTQDVCNKVIDENNTNRSNSNESDFKTCSEVEKTKSKVSLKSKTPSTSFIEEYESSKPENEVKIKKGDKQKTIKSKDNKTTLVCEKKTVLDQQPQKRPKKLPKNNETVDAGEEEERKKQVLKNIDNTIAHVVESSKDYDGTEKEDGKNYDETKPTSKKVDLKMGTFKKMADISSGEENSEKKETLKKKSKMEKEIKPEDGSDKENLDPFESAASERKKESKKVLKRQTSSNVDCNNIKDSNMDSSKVKKSKLLLTIDDQRKIETKTDKMKTEKRKQNTDDVKMSKKKMKSFTVPLKSKSSDREVPQLSLTSHEDKSKNKSCVNDGRKDSAKNTDPHVVPDMSEAYDPNTLLDTDITEPMLDKAKESREKLNDLSEDKSFTHKDNINYESEEETLDLDIDVQKVDPKLSQNLFNDSDESDIECEQDGSKVVVEKVREELQVFGRFAGGCRDHGSDSDPMELIED</sequence>
<feature type="compositionally biased region" description="Low complexity" evidence="4">
    <location>
        <begin position="652"/>
        <end position="662"/>
    </location>
</feature>
<feature type="compositionally biased region" description="Basic and acidic residues" evidence="4">
    <location>
        <begin position="694"/>
        <end position="729"/>
    </location>
</feature>
<dbReference type="SUPFAM" id="SSF63748">
    <property type="entry name" value="Tudor/PWWP/MBT"/>
    <property type="match status" value="1"/>
</dbReference>
<dbReference type="SMART" id="SM00293">
    <property type="entry name" value="PWWP"/>
    <property type="match status" value="1"/>
</dbReference>
<evidence type="ECO:0000256" key="3">
    <source>
        <dbReference type="ARBA" id="ARBA00022833"/>
    </source>
</evidence>
<dbReference type="EMBL" id="RQTK01000058">
    <property type="protein sequence ID" value="RUS89336.1"/>
    <property type="molecule type" value="Genomic_DNA"/>
</dbReference>
<feature type="compositionally biased region" description="Basic and acidic residues" evidence="4">
    <location>
        <begin position="207"/>
        <end position="228"/>
    </location>
</feature>
<feature type="region of interest" description="Disordered" evidence="4">
    <location>
        <begin position="652"/>
        <end position="994"/>
    </location>
</feature>
<dbReference type="PANTHER" id="PTHR15999">
    <property type="entry name" value="ZINC FINGER CW-TYPE PWWP DOMAIN PROTEIN 1"/>
    <property type="match status" value="1"/>
</dbReference>
<dbReference type="GO" id="GO:0005634">
    <property type="term" value="C:nucleus"/>
    <property type="evidence" value="ECO:0007669"/>
    <property type="project" value="TreeGrafter"/>
</dbReference>
<feature type="compositionally biased region" description="Basic and acidic residues" evidence="4">
    <location>
        <begin position="964"/>
        <end position="974"/>
    </location>
</feature>
<evidence type="ECO:0000259" key="5">
    <source>
        <dbReference type="PROSITE" id="PS50812"/>
    </source>
</evidence>
<dbReference type="Pfam" id="PF00855">
    <property type="entry name" value="PWWP"/>
    <property type="match status" value="1"/>
</dbReference>
<protein>
    <recommendedName>
        <fullName evidence="9">CW-type domain-containing protein</fullName>
    </recommendedName>
</protein>
<feature type="compositionally biased region" description="Basic and acidic residues" evidence="4">
    <location>
        <begin position="550"/>
        <end position="565"/>
    </location>
</feature>
<dbReference type="InterPro" id="IPR000313">
    <property type="entry name" value="PWWP_dom"/>
</dbReference>
<proteinExistence type="predicted"/>
<feature type="compositionally biased region" description="Basic and acidic residues" evidence="4">
    <location>
        <begin position="897"/>
        <end position="923"/>
    </location>
</feature>
<comment type="caution">
    <text evidence="7">The sequence shown here is derived from an EMBL/GenBank/DDBJ whole genome shotgun (WGS) entry which is preliminary data.</text>
</comment>
<dbReference type="CDD" id="cd20145">
    <property type="entry name" value="PWWP_ZCWPW1"/>
    <property type="match status" value="1"/>
</dbReference>
<keyword evidence="2" id="KW-0863">Zinc-finger</keyword>
<dbReference type="PROSITE" id="PS50812">
    <property type="entry name" value="PWWP"/>
    <property type="match status" value="1"/>
</dbReference>